<dbReference type="EMBL" id="CAJPEV010000353">
    <property type="protein sequence ID" value="CAG0884353.1"/>
    <property type="molecule type" value="Genomic_DNA"/>
</dbReference>
<dbReference type="InterPro" id="IPR038602">
    <property type="entry name" value="Mite_allergen_7_sf"/>
</dbReference>
<protein>
    <submittedName>
        <fullName evidence="1">Uncharacterized protein</fullName>
    </submittedName>
</protein>
<dbReference type="AlphaFoldDB" id="A0A7R8X569"/>
<evidence type="ECO:0000313" key="1">
    <source>
        <dbReference type="EMBL" id="CAD7243016.1"/>
    </source>
</evidence>
<name>A0A7R8X569_9CRUS</name>
<dbReference type="OrthoDB" id="6419576at2759"/>
<dbReference type="Proteomes" id="UP000677054">
    <property type="component" value="Unassembled WGS sequence"/>
</dbReference>
<dbReference type="InterPro" id="IPR020234">
    <property type="entry name" value="Mite_allergen_group-7"/>
</dbReference>
<dbReference type="Gene3D" id="3.15.10.50">
    <property type="match status" value="1"/>
</dbReference>
<sequence>MGRKRNVDVQQVPRRIRTKQGGNANEYVDELLENARQWLIDNGYNNLQLPDADAEFSQEIFPGFELSGSAGFRSGSLQGLETILRSGDATLDTDGSLITISTGLGFQAVGGGYEAFLEFEGIEISTDVGLRINDIDIFLQASVDPATLAVTINQFNINDLGDIEVDLTGLGPLDWALGELVSFLKDLLGNILYDLLEDPILDALTQALGNIIPPTF</sequence>
<organism evidence="1">
    <name type="scientific">Darwinula stevensoni</name>
    <dbReference type="NCBI Taxonomy" id="69355"/>
    <lineage>
        <taxon>Eukaryota</taxon>
        <taxon>Metazoa</taxon>
        <taxon>Ecdysozoa</taxon>
        <taxon>Arthropoda</taxon>
        <taxon>Crustacea</taxon>
        <taxon>Oligostraca</taxon>
        <taxon>Ostracoda</taxon>
        <taxon>Podocopa</taxon>
        <taxon>Podocopida</taxon>
        <taxon>Darwinulocopina</taxon>
        <taxon>Darwinuloidea</taxon>
        <taxon>Darwinulidae</taxon>
        <taxon>Darwinula</taxon>
    </lineage>
</organism>
<reference evidence="1" key="1">
    <citation type="submission" date="2020-11" db="EMBL/GenBank/DDBJ databases">
        <authorList>
            <person name="Tran Van P."/>
        </authorList>
    </citation>
    <scope>NUCLEOTIDE SEQUENCE</scope>
</reference>
<evidence type="ECO:0000313" key="2">
    <source>
        <dbReference type="Proteomes" id="UP000677054"/>
    </source>
</evidence>
<keyword evidence="2" id="KW-1185">Reference proteome</keyword>
<gene>
    <name evidence="1" type="ORF">DSTB1V02_LOCUS2954</name>
</gene>
<dbReference type="EMBL" id="LR899870">
    <property type="protein sequence ID" value="CAD7243016.1"/>
    <property type="molecule type" value="Genomic_DNA"/>
</dbReference>
<proteinExistence type="predicted"/>
<dbReference type="Pfam" id="PF16984">
    <property type="entry name" value="Grp7_allergen"/>
    <property type="match status" value="1"/>
</dbReference>
<accession>A0A7R8X569</accession>